<feature type="chain" id="PRO_5018737305" description="Myxococcus xanthus paralogous family TIGR02268" evidence="1">
    <location>
        <begin position="22"/>
        <end position="285"/>
    </location>
</feature>
<feature type="signal peptide" evidence="1">
    <location>
        <begin position="1"/>
        <end position="21"/>
    </location>
</feature>
<reference evidence="2" key="1">
    <citation type="journal article" date="2018" name="J. Ind. Microbiol. Biotechnol.">
        <title>Genome mining reveals uncommon alkylpyrones as type III PKS products from myxobacteria.</title>
        <authorList>
            <person name="Hug J.J."/>
            <person name="Panter F."/>
            <person name="Krug D."/>
            <person name="Muller R."/>
        </authorList>
    </citation>
    <scope>NUCLEOTIDE SEQUENCE</scope>
    <source>
        <strain evidence="2">Sg a15</strain>
    </source>
</reference>
<protein>
    <recommendedName>
        <fullName evidence="3">Myxococcus xanthus paralogous family TIGR02268</fullName>
    </recommendedName>
</protein>
<organism evidence="2">
    <name type="scientific">Stigmatella aurantiaca Sg a15</name>
    <dbReference type="NCBI Taxonomy" id="675526"/>
    <lineage>
        <taxon>Bacteria</taxon>
        <taxon>Pseudomonadati</taxon>
        <taxon>Myxococcota</taxon>
        <taxon>Myxococcia</taxon>
        <taxon>Myxococcales</taxon>
        <taxon>Cystobacterineae</taxon>
        <taxon>Archangiaceae</taxon>
        <taxon>Stigmatella</taxon>
    </lineage>
</organism>
<evidence type="ECO:0000256" key="1">
    <source>
        <dbReference type="SAM" id="SignalP"/>
    </source>
</evidence>
<dbReference type="InterPro" id="IPR011754">
    <property type="entry name" value="Mxa_paralog_2268"/>
</dbReference>
<keyword evidence="1" id="KW-0732">Signal</keyword>
<dbReference type="AlphaFoldDB" id="A0A3Q8I2P9"/>
<proteinExistence type="predicted"/>
<name>A0A3Q8I2P9_STIAU</name>
<evidence type="ECO:0008006" key="3">
    <source>
        <dbReference type="Google" id="ProtNLM"/>
    </source>
</evidence>
<dbReference type="EMBL" id="MH908869">
    <property type="protein sequence ID" value="AYM52284.1"/>
    <property type="molecule type" value="Genomic_DNA"/>
</dbReference>
<evidence type="ECO:0000313" key="2">
    <source>
        <dbReference type="EMBL" id="AYM52284.1"/>
    </source>
</evidence>
<accession>A0A3Q8I2P9</accession>
<sequence>MAQPAMLALAFVLFLADVAGAQPSPVREHRQRSVTVAGTLAEPPQEIRVAPRMPTVLLFENRIQGDAIEVDRTRIRVLDAGEHSIILEPLSELGREERLMLRVLFADGKAQAQASFVLVSHPTEVDTRVDITRRDPGGEACQVQLAEARERCSQLNPAHFIRAGWLEGGGIEKTRINAKFQEDTSNGLRGLSFTGYRAKSWVVLEFVVQNEAGPWLPREALIRRAAGAGNSKARALAVDPLLLTTGQGSVFVEVAKGSVNTGESFVLVLRDTVNGRSLTISMTAP</sequence>
<dbReference type="Pfam" id="PF09544">
    <property type="entry name" value="DUF2381"/>
    <property type="match status" value="1"/>
</dbReference>
<dbReference type="NCBIfam" id="TIGR02268">
    <property type="entry name" value="Myxococcus xanthus paralogous family TIGR02268"/>
    <property type="match status" value="1"/>
</dbReference>